<dbReference type="Proteomes" id="UP001172684">
    <property type="component" value="Unassembled WGS sequence"/>
</dbReference>
<sequence>MEVFLYPPLRPTREEVLGKEHPSTLASVNNLAGVLQDQGKYEEAEEMNRRVLEGREKVLGKEHPDTLTSVYCLAYLLHKRKQYKQAEVLHQRACTGYARVLGFNHPNTLACSRNYSSMVVEMVDQT</sequence>
<keyword evidence="6" id="KW-1185">Reference proteome</keyword>
<keyword evidence="4" id="KW-0802">TPR repeat</keyword>
<evidence type="ECO:0000256" key="1">
    <source>
        <dbReference type="ARBA" id="ARBA00004496"/>
    </source>
</evidence>
<dbReference type="Gene3D" id="1.25.40.10">
    <property type="entry name" value="Tetratricopeptide repeat domain"/>
    <property type="match status" value="1"/>
</dbReference>
<comment type="caution">
    <text evidence="5">The sequence shown here is derived from an EMBL/GenBank/DDBJ whole genome shotgun (WGS) entry which is preliminary data.</text>
</comment>
<name>A0ABQ9NML3_9PEZI</name>
<protein>
    <recommendedName>
        <fullName evidence="7">Kinesin light chain</fullName>
    </recommendedName>
</protein>
<evidence type="ECO:0000313" key="5">
    <source>
        <dbReference type="EMBL" id="KAJ9660117.1"/>
    </source>
</evidence>
<comment type="subcellular location">
    <subcellularLocation>
        <location evidence="1">Cytoplasm</location>
    </subcellularLocation>
</comment>
<gene>
    <name evidence="5" type="ORF">H2201_007024</name>
</gene>
<organism evidence="5 6">
    <name type="scientific">Coniosporium apollinis</name>
    <dbReference type="NCBI Taxonomy" id="61459"/>
    <lineage>
        <taxon>Eukaryota</taxon>
        <taxon>Fungi</taxon>
        <taxon>Dikarya</taxon>
        <taxon>Ascomycota</taxon>
        <taxon>Pezizomycotina</taxon>
        <taxon>Dothideomycetes</taxon>
        <taxon>Dothideomycetes incertae sedis</taxon>
        <taxon>Coniosporium</taxon>
    </lineage>
</organism>
<proteinExistence type="predicted"/>
<reference evidence="5" key="1">
    <citation type="submission" date="2022-10" db="EMBL/GenBank/DDBJ databases">
        <title>Culturing micro-colonial fungi from biological soil crusts in the Mojave desert and describing Neophaeococcomyces mojavensis, and introducing the new genera and species Taxawa tesnikishii.</title>
        <authorList>
            <person name="Kurbessoian T."/>
            <person name="Stajich J.E."/>
        </authorList>
    </citation>
    <scope>NUCLEOTIDE SEQUENCE</scope>
    <source>
        <strain evidence="5">TK_1</strain>
    </source>
</reference>
<evidence type="ECO:0000256" key="4">
    <source>
        <dbReference type="ARBA" id="ARBA00022803"/>
    </source>
</evidence>
<dbReference type="InterPro" id="IPR002151">
    <property type="entry name" value="Kinesin_light"/>
</dbReference>
<evidence type="ECO:0008006" key="7">
    <source>
        <dbReference type="Google" id="ProtNLM"/>
    </source>
</evidence>
<keyword evidence="3" id="KW-0677">Repeat</keyword>
<evidence type="ECO:0000256" key="2">
    <source>
        <dbReference type="ARBA" id="ARBA00022490"/>
    </source>
</evidence>
<dbReference type="PANTHER" id="PTHR45783:SF3">
    <property type="entry name" value="KINESIN LIGHT CHAIN"/>
    <property type="match status" value="1"/>
</dbReference>
<dbReference type="EMBL" id="JAPDRL010000068">
    <property type="protein sequence ID" value="KAJ9660117.1"/>
    <property type="molecule type" value="Genomic_DNA"/>
</dbReference>
<evidence type="ECO:0000256" key="3">
    <source>
        <dbReference type="ARBA" id="ARBA00022737"/>
    </source>
</evidence>
<evidence type="ECO:0000313" key="6">
    <source>
        <dbReference type="Proteomes" id="UP001172684"/>
    </source>
</evidence>
<dbReference type="SUPFAM" id="SSF48452">
    <property type="entry name" value="TPR-like"/>
    <property type="match status" value="1"/>
</dbReference>
<dbReference type="Pfam" id="PF13374">
    <property type="entry name" value="TPR_10"/>
    <property type="match status" value="2"/>
</dbReference>
<dbReference type="PANTHER" id="PTHR45783">
    <property type="entry name" value="KINESIN LIGHT CHAIN"/>
    <property type="match status" value="1"/>
</dbReference>
<keyword evidence="2" id="KW-0963">Cytoplasm</keyword>
<accession>A0ABQ9NML3</accession>
<dbReference type="InterPro" id="IPR011990">
    <property type="entry name" value="TPR-like_helical_dom_sf"/>
</dbReference>